<reference evidence="5 6" key="1">
    <citation type="submission" date="2020-04" db="EMBL/GenBank/DDBJ databases">
        <title>Arthrobacter sp. nov.</title>
        <authorList>
            <person name="Liu S."/>
        </authorList>
    </citation>
    <scope>NUCLEOTIDE SEQUENCE [LARGE SCALE GENOMIC DNA]</scope>
    <source>
        <strain evidence="5 6">E918</strain>
    </source>
</reference>
<evidence type="ECO:0000313" key="6">
    <source>
        <dbReference type="Proteomes" id="UP000544090"/>
    </source>
</evidence>
<dbReference type="CDD" id="cd05233">
    <property type="entry name" value="SDR_c"/>
    <property type="match status" value="1"/>
</dbReference>
<dbReference type="PROSITE" id="PS00061">
    <property type="entry name" value="ADH_SHORT"/>
    <property type="match status" value="1"/>
</dbReference>
<gene>
    <name evidence="5" type="ORF">HGG74_06600</name>
</gene>
<dbReference type="PRINTS" id="PR00080">
    <property type="entry name" value="SDRFAMILY"/>
</dbReference>
<accession>A0A7X6K3E7</accession>
<evidence type="ECO:0000259" key="4">
    <source>
        <dbReference type="SMART" id="SM00822"/>
    </source>
</evidence>
<evidence type="ECO:0000313" key="5">
    <source>
        <dbReference type="EMBL" id="NKX54217.1"/>
    </source>
</evidence>
<dbReference type="EMBL" id="JAAZSQ010000004">
    <property type="protein sequence ID" value="NKX54217.1"/>
    <property type="molecule type" value="Genomic_DNA"/>
</dbReference>
<dbReference type="AlphaFoldDB" id="A0A7X6K3E7"/>
<evidence type="ECO:0000256" key="2">
    <source>
        <dbReference type="ARBA" id="ARBA00023002"/>
    </source>
</evidence>
<dbReference type="SMART" id="SM00822">
    <property type="entry name" value="PKS_KR"/>
    <property type="match status" value="1"/>
</dbReference>
<dbReference type="PRINTS" id="PR00081">
    <property type="entry name" value="GDHRDH"/>
</dbReference>
<dbReference type="Proteomes" id="UP000544090">
    <property type="component" value="Unassembled WGS sequence"/>
</dbReference>
<proteinExistence type="inferred from homology"/>
<dbReference type="Pfam" id="PF00106">
    <property type="entry name" value="adh_short"/>
    <property type="match status" value="1"/>
</dbReference>
<dbReference type="GO" id="GO:0016491">
    <property type="term" value="F:oxidoreductase activity"/>
    <property type="evidence" value="ECO:0007669"/>
    <property type="project" value="UniProtKB-KW"/>
</dbReference>
<keyword evidence="6" id="KW-1185">Reference proteome</keyword>
<evidence type="ECO:0000256" key="1">
    <source>
        <dbReference type="ARBA" id="ARBA00006484"/>
    </source>
</evidence>
<sequence length="274" mass="28840">MHVKKPPKRIEDLRDRTAVVTGGASGIGKAIAAELAEAGARVVLADVDEQALQQAAQELGAVGLPTDVTDLESMERLAEATVARFGAVDILVNNAGVGPLGYFGDLPLTDCRWVMDINYWGTVHGITAFLPLLRQNPGGGYIVNTASLAAFAPAPATSAYAASKAAVVALSEVLAEELAEEGRIRISVLAPAIVRTNINANAGRRPGHYPGAPQPRDFSPPLRVIEPEDVGRQVVRAIREGGLYVFTHPETLPDVAARFEAVQAAYSRAAAHPA</sequence>
<dbReference type="InterPro" id="IPR057326">
    <property type="entry name" value="KR_dom"/>
</dbReference>
<dbReference type="Gene3D" id="3.40.50.720">
    <property type="entry name" value="NAD(P)-binding Rossmann-like Domain"/>
    <property type="match status" value="1"/>
</dbReference>
<feature type="domain" description="Ketoreductase" evidence="4">
    <location>
        <begin position="16"/>
        <end position="201"/>
    </location>
</feature>
<keyword evidence="2" id="KW-0560">Oxidoreductase</keyword>
<protein>
    <submittedName>
        <fullName evidence="5">SDR family NAD(P)-dependent oxidoreductase</fullName>
    </submittedName>
</protein>
<organism evidence="5 6">
    <name type="scientific">Arthrobacter mobilis</name>
    <dbReference type="NCBI Taxonomy" id="2724944"/>
    <lineage>
        <taxon>Bacteria</taxon>
        <taxon>Bacillati</taxon>
        <taxon>Actinomycetota</taxon>
        <taxon>Actinomycetes</taxon>
        <taxon>Micrococcales</taxon>
        <taxon>Micrococcaceae</taxon>
        <taxon>Arthrobacter</taxon>
    </lineage>
</organism>
<comment type="similarity">
    <text evidence="1 3">Belongs to the short-chain dehydrogenases/reductases (SDR) family.</text>
</comment>
<evidence type="ECO:0000256" key="3">
    <source>
        <dbReference type="RuleBase" id="RU000363"/>
    </source>
</evidence>
<comment type="caution">
    <text evidence="5">The sequence shown here is derived from an EMBL/GenBank/DDBJ whole genome shotgun (WGS) entry which is preliminary data.</text>
</comment>
<dbReference type="InterPro" id="IPR036291">
    <property type="entry name" value="NAD(P)-bd_dom_sf"/>
</dbReference>
<name>A0A7X6K3E7_9MICC</name>
<dbReference type="SUPFAM" id="SSF51735">
    <property type="entry name" value="NAD(P)-binding Rossmann-fold domains"/>
    <property type="match status" value="1"/>
</dbReference>
<dbReference type="FunFam" id="3.40.50.720:FF:000084">
    <property type="entry name" value="Short-chain dehydrogenase reductase"/>
    <property type="match status" value="1"/>
</dbReference>
<dbReference type="InterPro" id="IPR020904">
    <property type="entry name" value="Sc_DH/Rdtase_CS"/>
</dbReference>
<dbReference type="PANTHER" id="PTHR43391">
    <property type="entry name" value="RETINOL DEHYDROGENASE-RELATED"/>
    <property type="match status" value="1"/>
</dbReference>
<dbReference type="PANTHER" id="PTHR43391:SF82">
    <property type="entry name" value="OXIDOREDUCTASE SADH-RELATED"/>
    <property type="match status" value="1"/>
</dbReference>
<dbReference type="InterPro" id="IPR002347">
    <property type="entry name" value="SDR_fam"/>
</dbReference>